<protein>
    <submittedName>
        <fullName evidence="1">CRISPR-associated helicase Cas3</fullName>
    </submittedName>
</protein>
<feature type="non-terminal residue" evidence="1">
    <location>
        <position position="607"/>
    </location>
</feature>
<dbReference type="Proteomes" id="UP000315423">
    <property type="component" value="Unassembled WGS sequence"/>
</dbReference>
<reference evidence="1" key="1">
    <citation type="submission" date="2018-09" db="EMBL/GenBank/DDBJ databases">
        <title>A genomic encyclopedia of anaerobic methanotrophic archaea.</title>
        <authorList>
            <person name="Skennerton C.T."/>
            <person name="Chadwick G.L."/>
            <person name="Laso-Perez R."/>
            <person name="Leu A.O."/>
            <person name="Speth D.R."/>
            <person name="Yu H."/>
            <person name="Morgan-Lang C."/>
            <person name="Hatzenpichler R."/>
            <person name="Goudeau D."/>
            <person name="Malmstrom R."/>
            <person name="Woyke T."/>
            <person name="Hallam S."/>
            <person name="Tyson G.W."/>
            <person name="Wegener G."/>
            <person name="Boetius A."/>
            <person name="Orphan V.J."/>
        </authorList>
    </citation>
    <scope>NUCLEOTIDE SEQUENCE</scope>
    <source>
        <strain evidence="1">CONS3730D10UFb2</strain>
    </source>
</reference>
<evidence type="ECO:0000313" key="2">
    <source>
        <dbReference type="Proteomes" id="UP000315423"/>
    </source>
</evidence>
<gene>
    <name evidence="1" type="primary">cas3</name>
    <name evidence="1" type="ORF">C5S46_05135</name>
</gene>
<comment type="caution">
    <text evidence="1">The sequence shown here is derived from an EMBL/GenBank/DDBJ whole genome shotgun (WGS) entry which is preliminary data.</text>
</comment>
<name>A0AC61S9W8_9EURY</name>
<sequence length="607" mass="70898">MNGSSFCELLSHPGKPLQVHLSRVGDLCKDTISNKRFDFPNIDNSTLEDISYIIGVCHDYGKATGFFQEYIRETNEKRKRSLKNKSQTKHGLFSAVFTYFVLKEYLKNKHDDFPYLPVFGFLAVKRHHGNLRENAALELVGLNDNIEIFLEQLNSIDQSQIKDVYSELITWIDVTIFSQQIETVIKDIKRNRRKLTKYLENEKSPLPYLLFQILYSTLINSDKTEASGLFQTDRVELSPVLVDDFKQLKGWNKPGNNMDNIRNAIYDDVIENVEKLDINHRIYSLNVPTGTGKTLTSLSLALKLREKIKIQYDFSPRIIYTLPFLSVIDQNFTVFEDIFESVYDRKPNTEVLLKHHHLSDIFYSMEDNEFEEEQALFLIEGWNSEIIVTTFIQLFHSIISNKNRALRKFHNFANSIIILDEVQSIPHEYWLLLKEVFLAISIYFNTYFIFVTATQPLIFSENDNEIFNLVTNKDSYFKQFDRIELEYIPDPMHIEEFEEYVGKSIEQYKDKDFLIVLNTINSTIELYKYLISQEIPDTEYYYLSTGIIPTERLNRIHAIKKSGSRKVIISTQLIEAGVDIDVDVVFRDMAPLDSINQVAGRCNRNYN</sequence>
<evidence type="ECO:0000313" key="1">
    <source>
        <dbReference type="EMBL" id="TKY91572.1"/>
    </source>
</evidence>
<organism evidence="1 2">
    <name type="scientific">Candidatus Methanomarinus sp</name>
    <dbReference type="NCBI Taxonomy" id="3386244"/>
    <lineage>
        <taxon>Archaea</taxon>
        <taxon>Methanobacteriati</taxon>
        <taxon>Methanobacteriota</taxon>
        <taxon>Stenosarchaea group</taxon>
        <taxon>Methanomicrobia</taxon>
        <taxon>Methanosarcinales</taxon>
        <taxon>ANME-2 cluster</taxon>
        <taxon>Candidatus Methanocomedenaceae</taxon>
        <taxon>Candidatus Methanomarinus</taxon>
    </lineage>
</organism>
<proteinExistence type="predicted"/>
<accession>A0AC61S9W8</accession>
<dbReference type="EMBL" id="QYBA01000171">
    <property type="protein sequence ID" value="TKY91572.1"/>
    <property type="molecule type" value="Genomic_DNA"/>
</dbReference>